<evidence type="ECO:0000313" key="2">
    <source>
        <dbReference type="EMBL" id="CAE8659218.1"/>
    </source>
</evidence>
<evidence type="ECO:0000313" key="3">
    <source>
        <dbReference type="Proteomes" id="UP000626109"/>
    </source>
</evidence>
<name>A0A813IXR4_POLGL</name>
<feature type="region of interest" description="Disordered" evidence="1">
    <location>
        <begin position="48"/>
        <end position="113"/>
    </location>
</feature>
<protein>
    <submittedName>
        <fullName evidence="2">Uncharacterized protein</fullName>
    </submittedName>
</protein>
<dbReference type="GO" id="GO:0019901">
    <property type="term" value="F:protein kinase binding"/>
    <property type="evidence" value="ECO:0007669"/>
    <property type="project" value="InterPro"/>
</dbReference>
<dbReference type="PANTHER" id="PTHR15615:SF108">
    <property type="entry name" value="PROTEIN CNPPD1"/>
    <property type="match status" value="1"/>
</dbReference>
<dbReference type="AlphaFoldDB" id="A0A813IXR4"/>
<reference evidence="2" key="1">
    <citation type="submission" date="2021-02" db="EMBL/GenBank/DDBJ databases">
        <authorList>
            <person name="Dougan E. K."/>
            <person name="Rhodes N."/>
            <person name="Thang M."/>
            <person name="Chan C."/>
        </authorList>
    </citation>
    <scope>NUCLEOTIDE SEQUENCE</scope>
</reference>
<feature type="non-terminal residue" evidence="2">
    <location>
        <position position="1"/>
    </location>
</feature>
<gene>
    <name evidence="2" type="ORF">PGLA2088_LOCUS13694</name>
</gene>
<feature type="non-terminal residue" evidence="2">
    <location>
        <position position="236"/>
    </location>
</feature>
<dbReference type="InterPro" id="IPR013922">
    <property type="entry name" value="Cyclin_PHO80-like"/>
</dbReference>
<dbReference type="PANTHER" id="PTHR15615">
    <property type="match status" value="1"/>
</dbReference>
<evidence type="ECO:0000256" key="1">
    <source>
        <dbReference type="SAM" id="MobiDB-lite"/>
    </source>
</evidence>
<dbReference type="EMBL" id="CAJNNW010016483">
    <property type="protein sequence ID" value="CAE8659218.1"/>
    <property type="molecule type" value="Genomic_DNA"/>
</dbReference>
<organism evidence="2 3">
    <name type="scientific">Polarella glacialis</name>
    <name type="common">Dinoflagellate</name>
    <dbReference type="NCBI Taxonomy" id="89957"/>
    <lineage>
        <taxon>Eukaryota</taxon>
        <taxon>Sar</taxon>
        <taxon>Alveolata</taxon>
        <taxon>Dinophyceae</taxon>
        <taxon>Suessiales</taxon>
        <taxon>Suessiaceae</taxon>
        <taxon>Polarella</taxon>
    </lineage>
</organism>
<comment type="caution">
    <text evidence="2">The sequence shown here is derived from an EMBL/GenBank/DDBJ whole genome shotgun (WGS) entry which is preliminary data.</text>
</comment>
<dbReference type="Proteomes" id="UP000626109">
    <property type="component" value="Unassembled WGS sequence"/>
</dbReference>
<dbReference type="Gene3D" id="1.10.472.10">
    <property type="entry name" value="Cyclin-like"/>
    <property type="match status" value="1"/>
</dbReference>
<accession>A0A813IXR4</accession>
<dbReference type="Pfam" id="PF08613">
    <property type="entry name" value="Cyclin"/>
    <property type="match status" value="1"/>
</dbReference>
<proteinExistence type="predicted"/>
<sequence length="236" mass="25221">AMAPAAPRLAPLGNTFLHNASCEKPRRRHSFSGYLQYDIEEQVSKLPAATADTWPGTDDECEGIGSKGRTSCEGSEAHVGSESTVWPDTDDEWEGSPSHSSRPRGSESSEDWSEVPQVIVGLGKALAAATLSAPEEDATGRGCFHHVGEPLLDIDSYLRLLYASFGCSEDCFVMALAYMGKVVELHPAQVEVNFHTVHRLLLTALTVAVKLHGGDSLPSTSAAYARAGGLDPAELR</sequence>